<sequence length="92" mass="10754">MHTDINIMCEFRSAIWLLKGVNSKFRHILVCLTTRQICDLMIYFEITTTKPEPIQKYNSLLRPEAIKSPNAAHLPHHIAIAVGRRCRRNNWP</sequence>
<evidence type="ECO:0000313" key="1">
    <source>
        <dbReference type="EMBL" id="TKR59391.1"/>
    </source>
</evidence>
<protein>
    <submittedName>
        <fullName evidence="1">Uncharacterized protein</fullName>
    </submittedName>
</protein>
<accession>A0A4U5LTJ6</accession>
<dbReference type="Proteomes" id="UP000298663">
    <property type="component" value="Unassembled WGS sequence"/>
</dbReference>
<dbReference type="EMBL" id="AZBU02000012">
    <property type="protein sequence ID" value="TKR59391.1"/>
    <property type="molecule type" value="Genomic_DNA"/>
</dbReference>
<evidence type="ECO:0000313" key="2">
    <source>
        <dbReference type="Proteomes" id="UP000298663"/>
    </source>
</evidence>
<name>A0A4U5LTJ6_STECR</name>
<organism evidence="1 2">
    <name type="scientific">Steinernema carpocapsae</name>
    <name type="common">Entomopathogenic nematode</name>
    <dbReference type="NCBI Taxonomy" id="34508"/>
    <lineage>
        <taxon>Eukaryota</taxon>
        <taxon>Metazoa</taxon>
        <taxon>Ecdysozoa</taxon>
        <taxon>Nematoda</taxon>
        <taxon>Chromadorea</taxon>
        <taxon>Rhabditida</taxon>
        <taxon>Tylenchina</taxon>
        <taxon>Panagrolaimomorpha</taxon>
        <taxon>Strongyloidoidea</taxon>
        <taxon>Steinernematidae</taxon>
        <taxon>Steinernema</taxon>
    </lineage>
</organism>
<comment type="caution">
    <text evidence="1">The sequence shown here is derived from an EMBL/GenBank/DDBJ whole genome shotgun (WGS) entry which is preliminary data.</text>
</comment>
<keyword evidence="2" id="KW-1185">Reference proteome</keyword>
<dbReference type="AlphaFoldDB" id="A0A4U5LTJ6"/>
<gene>
    <name evidence="1" type="ORF">L596_029069</name>
</gene>
<reference evidence="1 2" key="2">
    <citation type="journal article" date="2019" name="G3 (Bethesda)">
        <title>Hybrid Assembly of the Genome of the Entomopathogenic Nematode Steinernema carpocapsae Identifies the X-Chromosome.</title>
        <authorList>
            <person name="Serra L."/>
            <person name="Macchietto M."/>
            <person name="Macias-Munoz A."/>
            <person name="McGill C.J."/>
            <person name="Rodriguez I.M."/>
            <person name="Rodriguez B."/>
            <person name="Murad R."/>
            <person name="Mortazavi A."/>
        </authorList>
    </citation>
    <scope>NUCLEOTIDE SEQUENCE [LARGE SCALE GENOMIC DNA]</scope>
    <source>
        <strain evidence="1 2">ALL</strain>
    </source>
</reference>
<proteinExistence type="predicted"/>
<reference evidence="1 2" key="1">
    <citation type="journal article" date="2015" name="Genome Biol.">
        <title>Comparative genomics of Steinernema reveals deeply conserved gene regulatory networks.</title>
        <authorList>
            <person name="Dillman A.R."/>
            <person name="Macchietto M."/>
            <person name="Porter C.F."/>
            <person name="Rogers A."/>
            <person name="Williams B."/>
            <person name="Antoshechkin I."/>
            <person name="Lee M.M."/>
            <person name="Goodwin Z."/>
            <person name="Lu X."/>
            <person name="Lewis E.E."/>
            <person name="Goodrich-Blair H."/>
            <person name="Stock S.P."/>
            <person name="Adams B.J."/>
            <person name="Sternberg P.W."/>
            <person name="Mortazavi A."/>
        </authorList>
    </citation>
    <scope>NUCLEOTIDE SEQUENCE [LARGE SCALE GENOMIC DNA]</scope>
    <source>
        <strain evidence="1 2">ALL</strain>
    </source>
</reference>